<dbReference type="InterPro" id="IPR051537">
    <property type="entry name" value="DNA_Adenine_Mtase"/>
</dbReference>
<dbReference type="Proteomes" id="UP000000960">
    <property type="component" value="Chromosome"/>
</dbReference>
<dbReference type="Gene3D" id="3.40.50.150">
    <property type="entry name" value="Vaccinia Virus protein VP39"/>
    <property type="match status" value="1"/>
</dbReference>
<dbReference type="GO" id="GO:0003677">
    <property type="term" value="F:DNA binding"/>
    <property type="evidence" value="ECO:0007669"/>
    <property type="project" value="InterPro"/>
</dbReference>
<evidence type="ECO:0000256" key="2">
    <source>
        <dbReference type="ARBA" id="ARBA00011900"/>
    </source>
</evidence>
<feature type="domain" description="N6 adenine-specific DNA methyltransferase N-terminal" evidence="9">
    <location>
        <begin position="7"/>
        <end position="127"/>
    </location>
</feature>
<dbReference type="REBASE" id="21941">
    <property type="entry name" value="M.ApaHSORF199P"/>
</dbReference>
<dbReference type="OrthoDB" id="9784823at2"/>
<dbReference type="eggNOG" id="COG0286">
    <property type="taxonomic scope" value="Bacteria"/>
</dbReference>
<sequence length="506" mass="57122">MITGATKSKVDDVWQRMWEGGITNPQEVITQLTYLMFIRSLDDKELESERMEELGIPQEYLFPQTSEGQEMRWCSIKNMAPEKMLEAIRDKVFPFIKTLHDDTPFARSMRDATFGINNPRTLQKAVSGIDSLMNDFENDMDDLGDLYEYMLSKLSTAGTNGQFRTPKHIRDMMVAMVDPRPGERICDPAMGTAGFLISAADHLRNDSAMKDDDWTVFAGEAAEKDADGNVVAEGRHQFSGGETDQTMFRISAMNLMLHGISQPDIKLVDSVSKQNTTSDKYDLVLANPPFTGSVDTEDIAPSLKAICNSKQTELLFVALFLRMLKVGGRCACIVPNGVLFRTNSKAYRQLRQELVDNQQLRAIIYMPSGVFKPYSGVSTAVLVFTKTNAGGTDKVWLYNMEGDGYTLDDKRDIDDAHNDVPDILERWAHLESEEKRDRKQKSFLVSKQDIIDNDYDFSFNKYVETEYERIEYPPTEQIVAELDELNKEMATGLAELKKVLGGGLDD</sequence>
<protein>
    <recommendedName>
        <fullName evidence="2">site-specific DNA-methyltransferase (adenine-specific)</fullName>
        <ecNumber evidence="2">2.1.1.72</ecNumber>
    </recommendedName>
</protein>
<dbReference type="PANTHER" id="PTHR42933:SF3">
    <property type="entry name" value="TYPE I RESTRICTION ENZYME MJAVIII METHYLASE SUBUNIT"/>
    <property type="match status" value="1"/>
</dbReference>
<dbReference type="Gene3D" id="1.20.1260.30">
    <property type="match status" value="1"/>
</dbReference>
<evidence type="ECO:0000256" key="6">
    <source>
        <dbReference type="ARBA" id="ARBA00022747"/>
    </source>
</evidence>
<dbReference type="SUPFAM" id="SSF53335">
    <property type="entry name" value="S-adenosyl-L-methionine-dependent methyltransferases"/>
    <property type="match status" value="1"/>
</dbReference>
<dbReference type="Pfam" id="PF12161">
    <property type="entry name" value="HsdM_N"/>
    <property type="match status" value="1"/>
</dbReference>
<keyword evidence="3 10" id="KW-0489">Methyltransferase</keyword>
<dbReference type="HOGENOM" id="CLU_018284_5_0_11"/>
<evidence type="ECO:0000256" key="3">
    <source>
        <dbReference type="ARBA" id="ARBA00022603"/>
    </source>
</evidence>
<dbReference type="InterPro" id="IPR002052">
    <property type="entry name" value="DNA_methylase_N6_adenine_CS"/>
</dbReference>
<evidence type="ECO:0000313" key="11">
    <source>
        <dbReference type="Proteomes" id="UP000000960"/>
    </source>
</evidence>
<dbReference type="InterPro" id="IPR038333">
    <property type="entry name" value="T1MK-like_N_sf"/>
</dbReference>
<dbReference type="PROSITE" id="PS00092">
    <property type="entry name" value="N6_MTASE"/>
    <property type="match status" value="1"/>
</dbReference>
<reference evidence="10 11" key="1">
    <citation type="journal article" date="2009" name="Stand. Genomic Sci.">
        <title>Complete genome sequence of Atopobium parvulum type strain (IPP 1246).</title>
        <authorList>
            <person name="Copeland A."/>
            <person name="Sikorski J."/>
            <person name="Lapidus A."/>
            <person name="Nolan M."/>
            <person name="Del Rio T.G."/>
            <person name="Lucas S."/>
            <person name="Chen F."/>
            <person name="Tice H."/>
            <person name="Pitluck S."/>
            <person name="Cheng J.F."/>
            <person name="Pukall R."/>
            <person name="Chertkov O."/>
            <person name="Brettin T."/>
            <person name="Han C."/>
            <person name="Detter J.C."/>
            <person name="Kuske C."/>
            <person name="Bruce D."/>
            <person name="Goodwin L."/>
            <person name="Ivanova N."/>
            <person name="Mavromatis K."/>
            <person name="Mikhailova N."/>
            <person name="Chen A."/>
            <person name="Palaniappan K."/>
            <person name="Chain P."/>
            <person name="Rohde M."/>
            <person name="Goker M."/>
            <person name="Bristow J."/>
            <person name="Eisen J.A."/>
            <person name="Markowitz V."/>
            <person name="Hugenholtz P."/>
            <person name="Kyrpides N.C."/>
            <person name="Klenk H.P."/>
            <person name="Detter J.C."/>
        </authorList>
    </citation>
    <scope>NUCLEOTIDE SEQUENCE [LARGE SCALE GENOMIC DNA]</scope>
    <source>
        <strain evidence="11">ATCC 33793 / DSM 20469 / CCUG 32760 / JCM 10300 / KCTC 3663 / VPI 0546 / 1246</strain>
    </source>
</reference>
<organism evidence="10 11">
    <name type="scientific">Lancefieldella parvula (strain ATCC 33793 / DSM 20469 / CCUG 32760 / JCM 10300 / KCTC 3663 / VPI 0546 / 1246)</name>
    <name type="common">Atopobium parvulum</name>
    <dbReference type="NCBI Taxonomy" id="521095"/>
    <lineage>
        <taxon>Bacteria</taxon>
        <taxon>Bacillati</taxon>
        <taxon>Actinomycetota</taxon>
        <taxon>Coriobacteriia</taxon>
        <taxon>Coriobacteriales</taxon>
        <taxon>Atopobiaceae</taxon>
        <taxon>Lancefieldella</taxon>
    </lineage>
</organism>
<comment type="catalytic activity">
    <reaction evidence="7">
        <text>a 2'-deoxyadenosine in DNA + S-adenosyl-L-methionine = an N(6)-methyl-2'-deoxyadenosine in DNA + S-adenosyl-L-homocysteine + H(+)</text>
        <dbReference type="Rhea" id="RHEA:15197"/>
        <dbReference type="Rhea" id="RHEA-COMP:12418"/>
        <dbReference type="Rhea" id="RHEA-COMP:12419"/>
        <dbReference type="ChEBI" id="CHEBI:15378"/>
        <dbReference type="ChEBI" id="CHEBI:57856"/>
        <dbReference type="ChEBI" id="CHEBI:59789"/>
        <dbReference type="ChEBI" id="CHEBI:90615"/>
        <dbReference type="ChEBI" id="CHEBI:90616"/>
        <dbReference type="EC" id="2.1.1.72"/>
    </reaction>
</comment>
<comment type="similarity">
    <text evidence="1">Belongs to the N(4)/N(6)-methyltransferase family.</text>
</comment>
<dbReference type="GO" id="GO:0032259">
    <property type="term" value="P:methylation"/>
    <property type="evidence" value="ECO:0007669"/>
    <property type="project" value="UniProtKB-KW"/>
</dbReference>
<dbReference type="STRING" id="521095.Apar_0199"/>
<dbReference type="InterPro" id="IPR003356">
    <property type="entry name" value="DNA_methylase_A-5"/>
</dbReference>
<dbReference type="RefSeq" id="WP_012808292.1">
    <property type="nucleotide sequence ID" value="NC_013203.1"/>
</dbReference>
<keyword evidence="5" id="KW-0949">S-adenosyl-L-methionine</keyword>
<evidence type="ECO:0000313" key="10">
    <source>
        <dbReference type="EMBL" id="ACV50632.1"/>
    </source>
</evidence>
<evidence type="ECO:0000259" key="8">
    <source>
        <dbReference type="Pfam" id="PF02384"/>
    </source>
</evidence>
<dbReference type="GeneID" id="84805738"/>
<dbReference type="EC" id="2.1.1.72" evidence="2"/>
<accession>C8W944</accession>
<dbReference type="InterPro" id="IPR022749">
    <property type="entry name" value="D12N6_MeTrfase_N"/>
</dbReference>
<dbReference type="GO" id="GO:0009307">
    <property type="term" value="P:DNA restriction-modification system"/>
    <property type="evidence" value="ECO:0007669"/>
    <property type="project" value="UniProtKB-KW"/>
</dbReference>
<proteinExistence type="inferred from homology"/>
<dbReference type="EMBL" id="CP001721">
    <property type="protein sequence ID" value="ACV50632.1"/>
    <property type="molecule type" value="Genomic_DNA"/>
</dbReference>
<keyword evidence="11" id="KW-1185">Reference proteome</keyword>
<evidence type="ECO:0000256" key="4">
    <source>
        <dbReference type="ARBA" id="ARBA00022679"/>
    </source>
</evidence>
<dbReference type="AlphaFoldDB" id="C8W944"/>
<evidence type="ECO:0000259" key="9">
    <source>
        <dbReference type="Pfam" id="PF12161"/>
    </source>
</evidence>
<evidence type="ECO:0000256" key="5">
    <source>
        <dbReference type="ARBA" id="ARBA00022691"/>
    </source>
</evidence>
<evidence type="ECO:0000256" key="1">
    <source>
        <dbReference type="ARBA" id="ARBA00006594"/>
    </source>
</evidence>
<dbReference type="GO" id="GO:0008170">
    <property type="term" value="F:N-methyltransferase activity"/>
    <property type="evidence" value="ECO:0007669"/>
    <property type="project" value="InterPro"/>
</dbReference>
<keyword evidence="4" id="KW-0808">Transferase</keyword>
<gene>
    <name evidence="10" type="ordered locus">Apar_0199</name>
</gene>
<dbReference type="KEGG" id="apv:Apar_0199"/>
<dbReference type="PRINTS" id="PR00507">
    <property type="entry name" value="N12N6MTFRASE"/>
</dbReference>
<dbReference type="Pfam" id="PF02384">
    <property type="entry name" value="N6_Mtase"/>
    <property type="match status" value="1"/>
</dbReference>
<dbReference type="GO" id="GO:0009007">
    <property type="term" value="F:site-specific DNA-methyltransferase (adenine-specific) activity"/>
    <property type="evidence" value="ECO:0007669"/>
    <property type="project" value="UniProtKB-EC"/>
</dbReference>
<feature type="domain" description="DNA methylase adenine-specific" evidence="8">
    <location>
        <begin position="139"/>
        <end position="468"/>
    </location>
</feature>
<dbReference type="PANTHER" id="PTHR42933">
    <property type="entry name" value="SLR6095 PROTEIN"/>
    <property type="match status" value="1"/>
</dbReference>
<keyword evidence="6" id="KW-0680">Restriction system</keyword>
<dbReference type="InterPro" id="IPR029063">
    <property type="entry name" value="SAM-dependent_MTases_sf"/>
</dbReference>
<name>C8W944_LANP1</name>
<evidence type="ECO:0000256" key="7">
    <source>
        <dbReference type="ARBA" id="ARBA00047942"/>
    </source>
</evidence>